<dbReference type="InterPro" id="IPR036390">
    <property type="entry name" value="WH_DNA-bd_sf"/>
</dbReference>
<dbReference type="Pfam" id="PF00931">
    <property type="entry name" value="NB-ARC"/>
    <property type="match status" value="1"/>
</dbReference>
<proteinExistence type="predicted"/>
<dbReference type="InterPro" id="IPR011713">
    <property type="entry name" value="Leu-rich_rpt_3"/>
</dbReference>
<evidence type="ECO:0000256" key="2">
    <source>
        <dbReference type="ARBA" id="ARBA00022737"/>
    </source>
</evidence>
<keyword evidence="3" id="KW-0611">Plant defense</keyword>
<evidence type="ECO:0000256" key="1">
    <source>
        <dbReference type="ARBA" id="ARBA00022614"/>
    </source>
</evidence>
<dbReference type="SUPFAM" id="SSF46785">
    <property type="entry name" value="Winged helix' DNA-binding domain"/>
    <property type="match status" value="1"/>
</dbReference>
<evidence type="ECO:0000313" key="6">
    <source>
        <dbReference type="Proteomes" id="UP000594261"/>
    </source>
</evidence>
<organism evidence="5 6">
    <name type="scientific">Quercus lobata</name>
    <name type="common">Valley oak</name>
    <dbReference type="NCBI Taxonomy" id="97700"/>
    <lineage>
        <taxon>Eukaryota</taxon>
        <taxon>Viridiplantae</taxon>
        <taxon>Streptophyta</taxon>
        <taxon>Embryophyta</taxon>
        <taxon>Tracheophyta</taxon>
        <taxon>Spermatophyta</taxon>
        <taxon>Magnoliopsida</taxon>
        <taxon>eudicotyledons</taxon>
        <taxon>Gunneridae</taxon>
        <taxon>Pentapetalae</taxon>
        <taxon>rosids</taxon>
        <taxon>fabids</taxon>
        <taxon>Fagales</taxon>
        <taxon>Fagaceae</taxon>
        <taxon>Quercus</taxon>
    </lineage>
</organism>
<gene>
    <name evidence="5" type="primary">LOC115970878</name>
</gene>
<reference evidence="5 6" key="1">
    <citation type="journal article" date="2016" name="G3 (Bethesda)">
        <title>First Draft Assembly and Annotation of the Genome of a California Endemic Oak Quercus lobata Nee (Fagaceae).</title>
        <authorList>
            <person name="Sork V.L."/>
            <person name="Fitz-Gibbon S.T."/>
            <person name="Puiu D."/>
            <person name="Crepeau M."/>
            <person name="Gugger P.F."/>
            <person name="Sherman R."/>
            <person name="Stevens K."/>
            <person name="Langley C.H."/>
            <person name="Pellegrini M."/>
            <person name="Salzberg S.L."/>
        </authorList>
    </citation>
    <scope>NUCLEOTIDE SEQUENCE [LARGE SCALE GENOMIC DNA]</scope>
    <source>
        <strain evidence="5 6">cv. SW786</strain>
    </source>
</reference>
<keyword evidence="1" id="KW-0433">Leucine-rich repeat</keyword>
<dbReference type="GO" id="GO:0043531">
    <property type="term" value="F:ADP binding"/>
    <property type="evidence" value="ECO:0007669"/>
    <property type="project" value="InterPro"/>
</dbReference>
<dbReference type="InterPro" id="IPR042197">
    <property type="entry name" value="Apaf_helical"/>
</dbReference>
<feature type="domain" description="TIR" evidence="4">
    <location>
        <begin position="1"/>
        <end position="95"/>
    </location>
</feature>
<dbReference type="KEGG" id="qlo:115970878"/>
<dbReference type="InterPro" id="IPR058192">
    <property type="entry name" value="WHD_ROQ1-like"/>
</dbReference>
<dbReference type="SUPFAM" id="SSF52200">
    <property type="entry name" value="Toll/Interleukin receptor TIR domain"/>
    <property type="match status" value="1"/>
</dbReference>
<dbReference type="PROSITE" id="PS50104">
    <property type="entry name" value="TIR"/>
    <property type="match status" value="1"/>
</dbReference>
<dbReference type="GeneID" id="115970878"/>
<dbReference type="InParanoid" id="A0A7N2REN4"/>
<dbReference type="EnsemblPlants" id="QL12p023260:mrna">
    <property type="protein sequence ID" value="QL12p023260:mrna"/>
    <property type="gene ID" value="QL12p023260"/>
</dbReference>
<dbReference type="InterPro" id="IPR000157">
    <property type="entry name" value="TIR_dom"/>
</dbReference>
<dbReference type="EMBL" id="LRBV02000012">
    <property type="status" value="NOT_ANNOTATED_CDS"/>
    <property type="molecule type" value="Genomic_DNA"/>
</dbReference>
<dbReference type="PANTHER" id="PTHR11017:SF385">
    <property type="entry name" value="DISEASE RESISTANCE PROTEIN (TIR-NBS-LRR CLASS)-RELATED"/>
    <property type="match status" value="1"/>
</dbReference>
<sequence>MVSERAGEDNGMQNLQQIVLPVFYEVDPSHIRNQKGSSEKAFVSYEKRFGEVEVKRWRAALNEAANLSGWHSQKEEHRFESKFIRKIIEDISGKLNELAHLTVASHPVGIESRMQELNKLLNKHSSDVCMVGIWGIGGIGKTTIAKAIYNQLQRRFESSCFLENVGEIAKQSQGLIYLQNQILSSVHVNDNRKVEVVDKGTTVIKNRAWCKRVLVVLDDVDHQDQLDKLAIMRGHFQPGSVIIITTRDKSILKLDEINEIYTPLALDYHESIQLLSWHAFGKDQPKENYVELSKEVIYFARGLPLTLKVLGSFLSDMSTTEWKDALKKLRLIPHDEIQKKIMVSFCLLSDTQKELFLDIACFFVGMEKYYVFKILQDSNSILESDLGVLARRCLVTIETCSNRLTMHDIIRDMGREVVRNKSPKFPGKRCRLWLHEDVIDVLQYHGGTDSVEGIMLNLSKDQNLQVESGAFVNMQQLRVLQLNYAQLRGNFQCLSRRLRYLEWYGFPLKSIPPDLHMENLVAIYMPYSKLIELWKGTKILRKLKFLDFSHSSNLRRTPDFSEIINLEVLVLNNCNSLVEVHKSVICLDKLVTFDLTYCNNLELPQEIDEFMKRVNDRETGLKPKSPSIIRQAFHILPGKDYIIYFPGKPRRSNSAAAHHPSQPQPPLKEKATFVEVDVNVLNTTFEREPEGLALPCMRGVGQFKIQEMFTISHLHSLERKHDFFSRFTNLAVEDLVNYARLLERTQFGARHGLMTGTPLPLPRLQLPPGVLVKDLRIQRSFLRPILTMSTASIARFHLSVVINFIDELKLESSSCRTLLIKQLSKGLEAIYEKFATFLKWIFVNYSELLKESSTKLFEELIATVSISCFLSRGEIPEWFDNISTGSILSFVVVPPPLKQEIQGWLLCVVFATRFHDIHGFDIICKFKNNTKGIEWQYEKRNCRVNPSQENMWLHSVPLHDIVWMLEAGDVVEYSIQVRGSFQLKKFGVKLIYWNDTEYCRSNFKARIQNVPVPHTDDFLDAVASIDQALLAGDKKINIFYLQDQPSDWGRGLPYFHENLQGTMFFENRAP</sequence>
<keyword evidence="6" id="KW-1185">Reference proteome</keyword>
<dbReference type="Pfam" id="PF01582">
    <property type="entry name" value="TIR"/>
    <property type="match status" value="1"/>
</dbReference>
<dbReference type="PANTHER" id="PTHR11017">
    <property type="entry name" value="LEUCINE-RICH REPEAT-CONTAINING PROTEIN"/>
    <property type="match status" value="1"/>
</dbReference>
<dbReference type="Gene3D" id="3.80.10.10">
    <property type="entry name" value="Ribonuclease Inhibitor"/>
    <property type="match status" value="1"/>
</dbReference>
<dbReference type="InterPro" id="IPR032675">
    <property type="entry name" value="LRR_dom_sf"/>
</dbReference>
<dbReference type="PRINTS" id="PR00364">
    <property type="entry name" value="DISEASERSIST"/>
</dbReference>
<evidence type="ECO:0000259" key="4">
    <source>
        <dbReference type="PROSITE" id="PS50104"/>
    </source>
</evidence>
<dbReference type="Gene3D" id="1.10.8.430">
    <property type="entry name" value="Helical domain of apoptotic protease-activating factors"/>
    <property type="match status" value="1"/>
</dbReference>
<dbReference type="Proteomes" id="UP000594261">
    <property type="component" value="Chromosome 12"/>
</dbReference>
<name>A0A7N2REN4_QUELO</name>
<dbReference type="Gene3D" id="3.40.50.300">
    <property type="entry name" value="P-loop containing nucleotide triphosphate hydrolases"/>
    <property type="match status" value="1"/>
</dbReference>
<dbReference type="OrthoDB" id="1357022at2759"/>
<dbReference type="GO" id="GO:0006952">
    <property type="term" value="P:defense response"/>
    <property type="evidence" value="ECO:0007669"/>
    <property type="project" value="UniProtKB-KW"/>
</dbReference>
<dbReference type="SUPFAM" id="SSF52540">
    <property type="entry name" value="P-loop containing nucleoside triphosphate hydrolases"/>
    <property type="match status" value="1"/>
</dbReference>
<dbReference type="Pfam" id="PF07725">
    <property type="entry name" value="LRR_3"/>
    <property type="match status" value="1"/>
</dbReference>
<accession>A0A7N2REN4</accession>
<keyword evidence="2" id="KW-0677">Repeat</keyword>
<dbReference type="InterPro" id="IPR035897">
    <property type="entry name" value="Toll_tir_struct_dom_sf"/>
</dbReference>
<dbReference type="Gene3D" id="3.40.50.10140">
    <property type="entry name" value="Toll/interleukin-1 receptor homology (TIR) domain"/>
    <property type="match status" value="1"/>
</dbReference>
<dbReference type="Pfam" id="PF23282">
    <property type="entry name" value="WHD_ROQ1"/>
    <property type="match status" value="1"/>
</dbReference>
<reference evidence="5" key="2">
    <citation type="submission" date="2021-01" db="UniProtKB">
        <authorList>
            <consortium name="EnsemblPlants"/>
        </authorList>
    </citation>
    <scope>IDENTIFICATION</scope>
</reference>
<dbReference type="InterPro" id="IPR044974">
    <property type="entry name" value="Disease_R_plants"/>
</dbReference>
<protein>
    <recommendedName>
        <fullName evidence="4">TIR domain-containing protein</fullName>
    </recommendedName>
</protein>
<dbReference type="SUPFAM" id="SSF52058">
    <property type="entry name" value="L domain-like"/>
    <property type="match status" value="1"/>
</dbReference>
<dbReference type="AlphaFoldDB" id="A0A7N2REN4"/>
<dbReference type="GO" id="GO:0007165">
    <property type="term" value="P:signal transduction"/>
    <property type="evidence" value="ECO:0007669"/>
    <property type="project" value="InterPro"/>
</dbReference>
<evidence type="ECO:0000313" key="5">
    <source>
        <dbReference type="EnsemblPlants" id="QL12p023260:mrna"/>
    </source>
</evidence>
<dbReference type="RefSeq" id="XP_030946359.1">
    <property type="nucleotide sequence ID" value="XM_031090499.1"/>
</dbReference>
<dbReference type="Gramene" id="QL12p023260:mrna">
    <property type="protein sequence ID" value="QL12p023260:mrna"/>
    <property type="gene ID" value="QL12p023260"/>
</dbReference>
<dbReference type="InterPro" id="IPR027417">
    <property type="entry name" value="P-loop_NTPase"/>
</dbReference>
<evidence type="ECO:0000256" key="3">
    <source>
        <dbReference type="ARBA" id="ARBA00022821"/>
    </source>
</evidence>
<dbReference type="InterPro" id="IPR002182">
    <property type="entry name" value="NB-ARC"/>
</dbReference>